<feature type="transmembrane region" description="Helical" evidence="6">
    <location>
        <begin position="229"/>
        <end position="247"/>
    </location>
</feature>
<feature type="transmembrane region" description="Helical" evidence="6">
    <location>
        <begin position="12"/>
        <end position="36"/>
    </location>
</feature>
<evidence type="ECO:0000259" key="7">
    <source>
        <dbReference type="Pfam" id="PF00892"/>
    </source>
</evidence>
<dbReference type="InterPro" id="IPR037185">
    <property type="entry name" value="EmrE-like"/>
</dbReference>
<sequence>MSDSRAEAPSRAALVAAFAAIYIIWGSTYLGIRFAVETLPPFLMAGARFLIAGGLLYGWSWMRGASRPTRRTWISAAIIGALLLLGGNGLVTWAEQTVPSGIAALLIASEPLWVVLLNWLRPKGRRPSLLNALGVLAGFGGVALLMGPGTITGVDAINPWGAAAILLAAGSWAAGSLYARSAPRPESGAQMSGMQMLAGGVFLLLVAIVSGDWTRFSLESVSLRSALAFGYLTVFGSLVAFSAYAWLVKHTTATRASTYAYVNPVVAVLLGWALAGEAVSARTLVAGAVIVGAVVLISVSQPEPSLTTTAASEGKAARAAT</sequence>
<comment type="similarity">
    <text evidence="2">Belongs to the EamA transporter family.</text>
</comment>
<feature type="domain" description="EamA" evidence="7">
    <location>
        <begin position="19"/>
        <end position="146"/>
    </location>
</feature>
<dbReference type="SUPFAM" id="SSF103481">
    <property type="entry name" value="Multidrug resistance efflux transporter EmrE"/>
    <property type="match status" value="2"/>
</dbReference>
<dbReference type="InterPro" id="IPR000620">
    <property type="entry name" value="EamA_dom"/>
</dbReference>
<feature type="transmembrane region" description="Helical" evidence="6">
    <location>
        <begin position="132"/>
        <end position="151"/>
    </location>
</feature>
<dbReference type="AlphaFoldDB" id="A0A6J4JYC7"/>
<dbReference type="Pfam" id="PF00892">
    <property type="entry name" value="EamA"/>
    <property type="match status" value="2"/>
</dbReference>
<organism evidence="8">
    <name type="scientific">uncultured Chloroflexia bacterium</name>
    <dbReference type="NCBI Taxonomy" id="1672391"/>
    <lineage>
        <taxon>Bacteria</taxon>
        <taxon>Bacillati</taxon>
        <taxon>Chloroflexota</taxon>
        <taxon>Chloroflexia</taxon>
        <taxon>environmental samples</taxon>
    </lineage>
</organism>
<keyword evidence="5 6" id="KW-0472">Membrane</keyword>
<dbReference type="EMBL" id="CADCTK010000956">
    <property type="protein sequence ID" value="CAA9290899.1"/>
    <property type="molecule type" value="Genomic_DNA"/>
</dbReference>
<gene>
    <name evidence="8" type="ORF">AVDCRST_MAG26-4082</name>
</gene>
<proteinExistence type="inferred from homology"/>
<comment type="subcellular location">
    <subcellularLocation>
        <location evidence="1">Membrane</location>
        <topology evidence="1">Multi-pass membrane protein</topology>
    </subcellularLocation>
</comment>
<feature type="domain" description="EamA" evidence="7">
    <location>
        <begin position="160"/>
        <end position="298"/>
    </location>
</feature>
<evidence type="ECO:0000256" key="6">
    <source>
        <dbReference type="SAM" id="Phobius"/>
    </source>
</evidence>
<feature type="transmembrane region" description="Helical" evidence="6">
    <location>
        <begin position="73"/>
        <end position="94"/>
    </location>
</feature>
<dbReference type="NCBIfam" id="NF008432">
    <property type="entry name" value="PRK11272.1"/>
    <property type="match status" value="1"/>
</dbReference>
<feature type="transmembrane region" description="Helical" evidence="6">
    <location>
        <begin position="157"/>
        <end position="179"/>
    </location>
</feature>
<evidence type="ECO:0000256" key="3">
    <source>
        <dbReference type="ARBA" id="ARBA00022692"/>
    </source>
</evidence>
<reference evidence="8" key="1">
    <citation type="submission" date="2020-02" db="EMBL/GenBank/DDBJ databases">
        <authorList>
            <person name="Meier V. D."/>
        </authorList>
    </citation>
    <scope>NUCLEOTIDE SEQUENCE</scope>
    <source>
        <strain evidence="8">AVDCRST_MAG26</strain>
    </source>
</reference>
<keyword evidence="4 6" id="KW-1133">Transmembrane helix</keyword>
<feature type="transmembrane region" description="Helical" evidence="6">
    <location>
        <begin position="259"/>
        <end position="275"/>
    </location>
</feature>
<keyword evidence="3 6" id="KW-0812">Transmembrane</keyword>
<dbReference type="PANTHER" id="PTHR32322">
    <property type="entry name" value="INNER MEMBRANE TRANSPORTER"/>
    <property type="match status" value="1"/>
</dbReference>
<feature type="transmembrane region" description="Helical" evidence="6">
    <location>
        <begin position="191"/>
        <end position="209"/>
    </location>
</feature>
<dbReference type="InterPro" id="IPR050638">
    <property type="entry name" value="AA-Vitamin_Transporters"/>
</dbReference>
<dbReference type="GO" id="GO:0016020">
    <property type="term" value="C:membrane"/>
    <property type="evidence" value="ECO:0007669"/>
    <property type="project" value="UniProtKB-SubCell"/>
</dbReference>
<evidence type="ECO:0000313" key="8">
    <source>
        <dbReference type="EMBL" id="CAA9290899.1"/>
    </source>
</evidence>
<feature type="transmembrane region" description="Helical" evidence="6">
    <location>
        <begin position="281"/>
        <end position="299"/>
    </location>
</feature>
<dbReference type="PANTHER" id="PTHR32322:SF2">
    <property type="entry name" value="EAMA DOMAIN-CONTAINING PROTEIN"/>
    <property type="match status" value="1"/>
</dbReference>
<evidence type="ECO:0000256" key="1">
    <source>
        <dbReference type="ARBA" id="ARBA00004141"/>
    </source>
</evidence>
<evidence type="ECO:0000256" key="5">
    <source>
        <dbReference type="ARBA" id="ARBA00023136"/>
    </source>
</evidence>
<name>A0A6J4JYC7_9CHLR</name>
<protein>
    <submittedName>
        <fullName evidence="8">Permease of the drug/metabolite transporter (DMT) superfamily</fullName>
    </submittedName>
</protein>
<accession>A0A6J4JYC7</accession>
<feature type="transmembrane region" description="Helical" evidence="6">
    <location>
        <begin position="42"/>
        <end position="61"/>
    </location>
</feature>
<evidence type="ECO:0000256" key="4">
    <source>
        <dbReference type="ARBA" id="ARBA00022989"/>
    </source>
</evidence>
<feature type="transmembrane region" description="Helical" evidence="6">
    <location>
        <begin position="100"/>
        <end position="120"/>
    </location>
</feature>
<evidence type="ECO:0000256" key="2">
    <source>
        <dbReference type="ARBA" id="ARBA00007362"/>
    </source>
</evidence>